<dbReference type="Proteomes" id="UP000015503">
    <property type="component" value="Chromosome"/>
</dbReference>
<evidence type="ECO:0000256" key="6">
    <source>
        <dbReference type="ARBA" id="ARBA00022989"/>
    </source>
</evidence>
<dbReference type="Pfam" id="PF03547">
    <property type="entry name" value="Mem_trans"/>
    <property type="match status" value="2"/>
</dbReference>
<feature type="transmembrane region" description="Helical" evidence="8">
    <location>
        <begin position="226"/>
        <end position="249"/>
    </location>
</feature>
<dbReference type="AlphaFoldDB" id="S6ART0"/>
<evidence type="ECO:0000256" key="2">
    <source>
        <dbReference type="ARBA" id="ARBA00010145"/>
    </source>
</evidence>
<dbReference type="EMBL" id="AP013068">
    <property type="protein sequence ID" value="BAN46736.1"/>
    <property type="molecule type" value="Genomic_DNA"/>
</dbReference>
<evidence type="ECO:0000313" key="10">
    <source>
        <dbReference type="Proteomes" id="UP000015503"/>
    </source>
</evidence>
<name>S6ART0_METRE</name>
<dbReference type="GO" id="GO:0005886">
    <property type="term" value="C:plasma membrane"/>
    <property type="evidence" value="ECO:0007669"/>
    <property type="project" value="UniProtKB-SubCell"/>
</dbReference>
<comment type="subcellular location">
    <subcellularLocation>
        <location evidence="1">Cell membrane</location>
        <topology evidence="1">Multi-pass membrane protein</topology>
    </subcellularLocation>
</comment>
<dbReference type="PANTHER" id="PTHR36838:SF4">
    <property type="entry name" value="AUXIN EFFLUX CARRIER FAMILY PROTEIN"/>
    <property type="match status" value="1"/>
</dbReference>
<proteinExistence type="inferred from homology"/>
<keyword evidence="10" id="KW-1185">Reference proteome</keyword>
<feature type="transmembrane region" description="Helical" evidence="8">
    <location>
        <begin position="6"/>
        <end position="23"/>
    </location>
</feature>
<dbReference type="Gene3D" id="1.20.1530.20">
    <property type="match status" value="1"/>
</dbReference>
<dbReference type="OrthoDB" id="9786439at2"/>
<evidence type="ECO:0000313" key="9">
    <source>
        <dbReference type="EMBL" id="BAN46736.1"/>
    </source>
</evidence>
<organism evidence="9 10">
    <name type="scientific">Metapseudomonas resinovorans NBRC 106553</name>
    <dbReference type="NCBI Taxonomy" id="1245471"/>
    <lineage>
        <taxon>Bacteria</taxon>
        <taxon>Pseudomonadati</taxon>
        <taxon>Pseudomonadota</taxon>
        <taxon>Gammaproteobacteria</taxon>
        <taxon>Pseudomonadales</taxon>
        <taxon>Pseudomonadaceae</taxon>
        <taxon>Metapseudomonas</taxon>
    </lineage>
</organism>
<accession>S6ART0</accession>
<evidence type="ECO:0000256" key="1">
    <source>
        <dbReference type="ARBA" id="ARBA00004651"/>
    </source>
</evidence>
<feature type="transmembrane region" description="Helical" evidence="8">
    <location>
        <begin position="166"/>
        <end position="186"/>
    </location>
</feature>
<evidence type="ECO:0000256" key="5">
    <source>
        <dbReference type="ARBA" id="ARBA00022692"/>
    </source>
</evidence>
<keyword evidence="6 8" id="KW-1133">Transmembrane helix</keyword>
<protein>
    <recommendedName>
        <fullName evidence="11">AEC family transporter</fullName>
    </recommendedName>
</protein>
<gene>
    <name evidence="9" type="ORF">PCA10_10040</name>
</gene>
<dbReference type="GO" id="GO:0055085">
    <property type="term" value="P:transmembrane transport"/>
    <property type="evidence" value="ECO:0007669"/>
    <property type="project" value="InterPro"/>
</dbReference>
<dbReference type="PANTHER" id="PTHR36838">
    <property type="entry name" value="AUXIN EFFLUX CARRIER FAMILY PROTEIN"/>
    <property type="match status" value="1"/>
</dbReference>
<feature type="transmembrane region" description="Helical" evidence="8">
    <location>
        <begin position="69"/>
        <end position="90"/>
    </location>
</feature>
<evidence type="ECO:0000256" key="7">
    <source>
        <dbReference type="ARBA" id="ARBA00023136"/>
    </source>
</evidence>
<dbReference type="RefSeq" id="WP_016490938.1">
    <property type="nucleotide sequence ID" value="NC_021499.1"/>
</dbReference>
<keyword evidence="3" id="KW-0813">Transport</keyword>
<dbReference type="eggNOG" id="COG0679">
    <property type="taxonomic scope" value="Bacteria"/>
</dbReference>
<evidence type="ECO:0000256" key="8">
    <source>
        <dbReference type="SAM" id="Phobius"/>
    </source>
</evidence>
<feature type="transmembrane region" description="Helical" evidence="8">
    <location>
        <begin position="284"/>
        <end position="307"/>
    </location>
</feature>
<dbReference type="InterPro" id="IPR004776">
    <property type="entry name" value="Mem_transp_PIN-like"/>
</dbReference>
<dbReference type="KEGG" id="pre:PCA10_10040"/>
<comment type="similarity">
    <text evidence="2">Belongs to the auxin efflux carrier (TC 2.A.69) family.</text>
</comment>
<keyword evidence="5 8" id="KW-0812">Transmembrane</keyword>
<evidence type="ECO:0000256" key="4">
    <source>
        <dbReference type="ARBA" id="ARBA00022475"/>
    </source>
</evidence>
<dbReference type="PATRIC" id="fig|1245471.3.peg.1014"/>
<feature type="transmembrane region" description="Helical" evidence="8">
    <location>
        <begin position="198"/>
        <end position="220"/>
    </location>
</feature>
<keyword evidence="7 8" id="KW-0472">Membrane</keyword>
<keyword evidence="4" id="KW-1003">Cell membrane</keyword>
<feature type="transmembrane region" description="Helical" evidence="8">
    <location>
        <begin position="35"/>
        <end position="57"/>
    </location>
</feature>
<dbReference type="InterPro" id="IPR038770">
    <property type="entry name" value="Na+/solute_symporter_sf"/>
</dbReference>
<dbReference type="STRING" id="1245471.PCA10_10040"/>
<feature type="transmembrane region" description="Helical" evidence="8">
    <location>
        <begin position="124"/>
        <end position="151"/>
    </location>
</feature>
<dbReference type="HOGENOM" id="CLU_056175_3_0_6"/>
<sequence>MLAVVQQTFSITAPVFSMLFLGVGLKRLGWIDTAFINTASSLVFKGTMPTLLFLGIVQADLRTALQPALIGYFVAATLVCFLVGWGWAILRCPAADRGIYAQGAFRGNNGIVGLALATSMYGDYGLSVGSILGAVVILSYNTLSAIVLAIYSPDAKSDPLSLAKSIISNPLILGVLAAMPVAYWQLPLPAWLITSGEYFAQMTLPLALICIGGTLSLASLRSSGKVAISASLMKMVWLPILATLGAWLCGFRDAELAILFLYFASPTAAASFVMARAVNANHELAAAIIVITTLAAVVTTNVGLFLLQWAGWI</sequence>
<evidence type="ECO:0008006" key="11">
    <source>
        <dbReference type="Google" id="ProtNLM"/>
    </source>
</evidence>
<reference evidence="9 10" key="1">
    <citation type="journal article" date="2013" name="Genome Announc.">
        <title>Complete Genome Sequence of the Carbazole Degrader Pseudomonas resinovorans Strain CA10 (NBRC 106553).</title>
        <authorList>
            <person name="Shintani M."/>
            <person name="Hosoyama A."/>
            <person name="Ohji S."/>
            <person name="Tsuchikane K."/>
            <person name="Takarada H."/>
            <person name="Yamazoe A."/>
            <person name="Fujita N."/>
            <person name="Nojiri H."/>
        </authorList>
    </citation>
    <scope>NUCLEOTIDE SEQUENCE [LARGE SCALE GENOMIC DNA]</scope>
    <source>
        <strain evidence="9 10">NBRC 106553</strain>
    </source>
</reference>
<feature type="transmembrane region" description="Helical" evidence="8">
    <location>
        <begin position="256"/>
        <end position="278"/>
    </location>
</feature>
<evidence type="ECO:0000256" key="3">
    <source>
        <dbReference type="ARBA" id="ARBA00022448"/>
    </source>
</evidence>